<evidence type="ECO:0000313" key="8">
    <source>
        <dbReference type="EMBL" id="KAH3834274.1"/>
    </source>
</evidence>
<reference evidence="8" key="2">
    <citation type="submission" date="2020-11" db="EMBL/GenBank/DDBJ databases">
        <authorList>
            <person name="McCartney M.A."/>
            <person name="Auch B."/>
            <person name="Kono T."/>
            <person name="Mallez S."/>
            <person name="Becker A."/>
            <person name="Gohl D.M."/>
            <person name="Silverstein K.A.T."/>
            <person name="Koren S."/>
            <person name="Bechman K.B."/>
            <person name="Herman A."/>
            <person name="Abrahante J.E."/>
            <person name="Garbe J."/>
        </authorList>
    </citation>
    <scope>NUCLEOTIDE SEQUENCE</scope>
    <source>
        <strain evidence="8">Duluth1</strain>
        <tissue evidence="8">Whole animal</tissue>
    </source>
</reference>
<dbReference type="SMART" id="SM00175">
    <property type="entry name" value="RAB"/>
    <property type="match status" value="1"/>
</dbReference>
<dbReference type="NCBIfam" id="TIGR00231">
    <property type="entry name" value="small_GTP"/>
    <property type="match status" value="1"/>
</dbReference>
<keyword evidence="5" id="KW-0378">Hydrolase</keyword>
<evidence type="ECO:0000256" key="1">
    <source>
        <dbReference type="ARBA" id="ARBA00004236"/>
    </source>
</evidence>
<dbReference type="InterPro" id="IPR020849">
    <property type="entry name" value="Small_GTPase_Ras-type"/>
</dbReference>
<keyword evidence="6" id="KW-0342">GTP-binding</keyword>
<dbReference type="PROSITE" id="PS51420">
    <property type="entry name" value="RHO"/>
    <property type="match status" value="1"/>
</dbReference>
<name>A0A9D4K7B8_DREPO</name>
<dbReference type="InterPro" id="IPR001806">
    <property type="entry name" value="Small_GTPase"/>
</dbReference>
<dbReference type="EC" id="3.6.5.2" evidence="2"/>
<evidence type="ECO:0000313" key="10">
    <source>
        <dbReference type="Proteomes" id="UP000828390"/>
    </source>
</evidence>
<evidence type="ECO:0000256" key="6">
    <source>
        <dbReference type="ARBA" id="ARBA00023134"/>
    </source>
</evidence>
<dbReference type="Gene3D" id="3.40.50.300">
    <property type="entry name" value="P-loop containing nucleotide triphosphate hydrolases"/>
    <property type="match status" value="1"/>
</dbReference>
<comment type="caution">
    <text evidence="8">The sequence shown here is derived from an EMBL/GenBank/DDBJ whole genome shotgun (WGS) entry which is preliminary data.</text>
</comment>
<dbReference type="SUPFAM" id="SSF52540">
    <property type="entry name" value="P-loop containing nucleoside triphosphate hydrolases"/>
    <property type="match status" value="1"/>
</dbReference>
<dbReference type="Proteomes" id="UP000828390">
    <property type="component" value="Unassembled WGS sequence"/>
</dbReference>
<evidence type="ECO:0000256" key="3">
    <source>
        <dbReference type="ARBA" id="ARBA00022475"/>
    </source>
</evidence>
<dbReference type="EMBL" id="JAIWYP010000004">
    <property type="protein sequence ID" value="KAH3834274.1"/>
    <property type="molecule type" value="Genomic_DNA"/>
</dbReference>
<sequence length="227" mass="25838">MSTTPKVSTSSTASSRNGPRVYKIVILGEGGVGKSALVIQFVSHRFTDYHDPTIEDSYQQQARIDGEPAQLDILDTAGQLEFTTVREQYMRHGEGFILCYSITDRRSFDELLAHKNLIDRVRCNENTPIIVAGNKCDLEQKRKVSTEEGRRLAEQLGAPFFETSAVNRQCVDDVFHGIVREVRQKEYDELVESERLAKKRLRKKRMHALFSRLNIFKRKSPTASSGD</sequence>
<organism evidence="8 10">
    <name type="scientific">Dreissena polymorpha</name>
    <name type="common">Zebra mussel</name>
    <name type="synonym">Mytilus polymorpha</name>
    <dbReference type="NCBI Taxonomy" id="45954"/>
    <lineage>
        <taxon>Eukaryota</taxon>
        <taxon>Metazoa</taxon>
        <taxon>Spiralia</taxon>
        <taxon>Lophotrochozoa</taxon>
        <taxon>Mollusca</taxon>
        <taxon>Bivalvia</taxon>
        <taxon>Autobranchia</taxon>
        <taxon>Heteroconchia</taxon>
        <taxon>Euheterodonta</taxon>
        <taxon>Imparidentia</taxon>
        <taxon>Neoheterodontei</taxon>
        <taxon>Myida</taxon>
        <taxon>Dreissenoidea</taxon>
        <taxon>Dreissenidae</taxon>
        <taxon>Dreissena</taxon>
    </lineage>
</organism>
<dbReference type="EMBL" id="JAIWYP010000004">
    <property type="protein sequence ID" value="KAH3834296.1"/>
    <property type="molecule type" value="Genomic_DNA"/>
</dbReference>
<dbReference type="PANTHER" id="PTHR24070">
    <property type="entry name" value="RAS, DI-RAS, AND RHEB FAMILY MEMBERS OF SMALL GTPASE SUPERFAMILY"/>
    <property type="match status" value="1"/>
</dbReference>
<comment type="subcellular location">
    <subcellularLocation>
        <location evidence="1">Cell membrane</location>
    </subcellularLocation>
</comment>
<proteinExistence type="predicted"/>
<keyword evidence="7" id="KW-0472">Membrane</keyword>
<keyword evidence="4" id="KW-0547">Nucleotide-binding</keyword>
<reference evidence="8" key="1">
    <citation type="journal article" date="2019" name="bioRxiv">
        <title>The Genome of the Zebra Mussel, Dreissena polymorpha: A Resource for Invasive Species Research.</title>
        <authorList>
            <person name="McCartney M.A."/>
            <person name="Auch B."/>
            <person name="Kono T."/>
            <person name="Mallez S."/>
            <person name="Zhang Y."/>
            <person name="Obille A."/>
            <person name="Becker A."/>
            <person name="Abrahante J.E."/>
            <person name="Garbe J."/>
            <person name="Badalamenti J.P."/>
            <person name="Herman A."/>
            <person name="Mangelson H."/>
            <person name="Liachko I."/>
            <person name="Sullivan S."/>
            <person name="Sone E.D."/>
            <person name="Koren S."/>
            <person name="Silverstein K.A.T."/>
            <person name="Beckman K.B."/>
            <person name="Gohl D.M."/>
        </authorList>
    </citation>
    <scope>NUCLEOTIDE SEQUENCE</scope>
    <source>
        <strain evidence="8">Duluth1</strain>
        <tissue evidence="8">Whole animal</tissue>
    </source>
</reference>
<gene>
    <name evidence="8" type="ORF">DPMN_107595</name>
    <name evidence="9" type="ORF">DPMN_107616</name>
</gene>
<dbReference type="InterPro" id="IPR005225">
    <property type="entry name" value="Small_GTP-bd"/>
</dbReference>
<dbReference type="InterPro" id="IPR027417">
    <property type="entry name" value="P-loop_NTPase"/>
</dbReference>
<accession>A0A9D4K7B8</accession>
<dbReference type="PRINTS" id="PR00449">
    <property type="entry name" value="RASTRNSFRMNG"/>
</dbReference>
<dbReference type="AlphaFoldDB" id="A0A9D4K7B8"/>
<dbReference type="OrthoDB" id="5976022at2759"/>
<evidence type="ECO:0000313" key="9">
    <source>
        <dbReference type="EMBL" id="KAH3834296.1"/>
    </source>
</evidence>
<protein>
    <recommendedName>
        <fullName evidence="2">small monomeric GTPase</fullName>
        <ecNumber evidence="2">3.6.5.2</ecNumber>
    </recommendedName>
</protein>
<dbReference type="GO" id="GO:0003925">
    <property type="term" value="F:G protein activity"/>
    <property type="evidence" value="ECO:0007669"/>
    <property type="project" value="UniProtKB-EC"/>
</dbReference>
<dbReference type="Pfam" id="PF00071">
    <property type="entry name" value="Ras"/>
    <property type="match status" value="1"/>
</dbReference>
<dbReference type="GO" id="GO:0005525">
    <property type="term" value="F:GTP binding"/>
    <property type="evidence" value="ECO:0007669"/>
    <property type="project" value="UniProtKB-KW"/>
</dbReference>
<evidence type="ECO:0000256" key="4">
    <source>
        <dbReference type="ARBA" id="ARBA00022741"/>
    </source>
</evidence>
<dbReference type="GO" id="GO:0005886">
    <property type="term" value="C:plasma membrane"/>
    <property type="evidence" value="ECO:0007669"/>
    <property type="project" value="UniProtKB-SubCell"/>
</dbReference>
<keyword evidence="10" id="KW-1185">Reference proteome</keyword>
<dbReference type="GO" id="GO:0007165">
    <property type="term" value="P:signal transduction"/>
    <property type="evidence" value="ECO:0007669"/>
    <property type="project" value="InterPro"/>
</dbReference>
<dbReference type="SMART" id="SM00174">
    <property type="entry name" value="RHO"/>
    <property type="match status" value="1"/>
</dbReference>
<dbReference type="SMART" id="SM00173">
    <property type="entry name" value="RAS"/>
    <property type="match status" value="1"/>
</dbReference>
<evidence type="ECO:0000256" key="7">
    <source>
        <dbReference type="ARBA" id="ARBA00023136"/>
    </source>
</evidence>
<dbReference type="PROSITE" id="PS51421">
    <property type="entry name" value="RAS"/>
    <property type="match status" value="1"/>
</dbReference>
<evidence type="ECO:0000256" key="2">
    <source>
        <dbReference type="ARBA" id="ARBA00011984"/>
    </source>
</evidence>
<dbReference type="PROSITE" id="PS51419">
    <property type="entry name" value="RAB"/>
    <property type="match status" value="1"/>
</dbReference>
<evidence type="ECO:0000256" key="5">
    <source>
        <dbReference type="ARBA" id="ARBA00022801"/>
    </source>
</evidence>
<dbReference type="FunFam" id="3.40.50.300:FF:000343">
    <property type="entry name" value="Ras family gtpase"/>
    <property type="match status" value="1"/>
</dbReference>
<keyword evidence="3" id="KW-1003">Cell membrane</keyword>